<evidence type="ECO:0000313" key="3">
    <source>
        <dbReference type="Proteomes" id="UP001276659"/>
    </source>
</evidence>
<name>A0AAD9Z4K2_9LECA</name>
<keyword evidence="1" id="KW-0812">Transmembrane</keyword>
<sequence>MSYRVSPSAIELDLRSNLRGLEVDLRNNGLHTNYDADAPPESYNNNSLPEAYKETHENTNDEVSRKREANTAPLVWRQKRNLIWMSGMLALGWTVAVVAATLAGTLALKRQHDLHQGPSPTCNIDPNNTCSPSQNSSIFQNSVPSNSTSTTNSTCVAATDCSALSSLYTAFNDVQFDLLCKTDYPSYDLMAVYVFQFEDCINACVSYNKGTGHPNSTCLSVSYDTAIPRGDTNVQNGNCFLKSITGIPATAKDTSSSATLLTN</sequence>
<dbReference type="EMBL" id="JASNWA010000008">
    <property type="protein sequence ID" value="KAK3170721.1"/>
    <property type="molecule type" value="Genomic_DNA"/>
</dbReference>
<feature type="transmembrane region" description="Helical" evidence="1">
    <location>
        <begin position="82"/>
        <end position="108"/>
    </location>
</feature>
<organism evidence="2 3">
    <name type="scientific">Lepraria neglecta</name>
    <dbReference type="NCBI Taxonomy" id="209136"/>
    <lineage>
        <taxon>Eukaryota</taxon>
        <taxon>Fungi</taxon>
        <taxon>Dikarya</taxon>
        <taxon>Ascomycota</taxon>
        <taxon>Pezizomycotina</taxon>
        <taxon>Lecanoromycetes</taxon>
        <taxon>OSLEUM clade</taxon>
        <taxon>Lecanoromycetidae</taxon>
        <taxon>Lecanorales</taxon>
        <taxon>Lecanorineae</taxon>
        <taxon>Stereocaulaceae</taxon>
        <taxon>Lepraria</taxon>
    </lineage>
</organism>
<dbReference type="Proteomes" id="UP001276659">
    <property type="component" value="Unassembled WGS sequence"/>
</dbReference>
<evidence type="ECO:0000313" key="2">
    <source>
        <dbReference type="EMBL" id="KAK3170721.1"/>
    </source>
</evidence>
<comment type="caution">
    <text evidence="2">The sequence shown here is derived from an EMBL/GenBank/DDBJ whole genome shotgun (WGS) entry which is preliminary data.</text>
</comment>
<protein>
    <recommendedName>
        <fullName evidence="4">Apple domain-containing protein</fullName>
    </recommendedName>
</protein>
<dbReference type="AlphaFoldDB" id="A0AAD9Z4K2"/>
<reference evidence="2" key="1">
    <citation type="submission" date="2022-11" db="EMBL/GenBank/DDBJ databases">
        <title>Chromosomal genome sequence assembly and mating type (MAT) locus characterization of the leprose asexual lichenized fungus Lepraria neglecta (Nyl.) Erichsen.</title>
        <authorList>
            <person name="Allen J.L."/>
            <person name="Pfeffer B."/>
        </authorList>
    </citation>
    <scope>NUCLEOTIDE SEQUENCE</scope>
    <source>
        <strain evidence="2">Allen 5258</strain>
    </source>
</reference>
<keyword evidence="1" id="KW-1133">Transmembrane helix</keyword>
<keyword evidence="3" id="KW-1185">Reference proteome</keyword>
<evidence type="ECO:0000256" key="1">
    <source>
        <dbReference type="SAM" id="Phobius"/>
    </source>
</evidence>
<proteinExistence type="predicted"/>
<evidence type="ECO:0008006" key="4">
    <source>
        <dbReference type="Google" id="ProtNLM"/>
    </source>
</evidence>
<accession>A0AAD9Z4K2</accession>
<keyword evidence="1" id="KW-0472">Membrane</keyword>
<gene>
    <name evidence="2" type="ORF">OEA41_002803</name>
</gene>